<dbReference type="AlphaFoldDB" id="R9NXK2"/>
<proteinExistence type="predicted"/>
<dbReference type="EMBL" id="DF238775">
    <property type="protein sequence ID" value="GAC93292.1"/>
    <property type="molecule type" value="Genomic_DNA"/>
</dbReference>
<keyword evidence="2" id="KW-1185">Reference proteome</keyword>
<dbReference type="GeneID" id="24106158"/>
<dbReference type="HOGENOM" id="CLU_2292920_0_0_1"/>
<evidence type="ECO:0000313" key="1">
    <source>
        <dbReference type="EMBL" id="GAC93292.1"/>
    </source>
</evidence>
<name>R9NXK2_PSEHS</name>
<protein>
    <submittedName>
        <fullName evidence="1">Uncharacterized protein</fullName>
    </submittedName>
</protein>
<gene>
    <name evidence="1" type="ORF">PHSY_000857</name>
</gene>
<accession>R9NXK2</accession>
<dbReference type="RefSeq" id="XP_012186879.1">
    <property type="nucleotide sequence ID" value="XM_012331489.1"/>
</dbReference>
<organism evidence="1 2">
    <name type="scientific">Pseudozyma hubeiensis (strain SY62)</name>
    <name type="common">Yeast</name>
    <dbReference type="NCBI Taxonomy" id="1305764"/>
    <lineage>
        <taxon>Eukaryota</taxon>
        <taxon>Fungi</taxon>
        <taxon>Dikarya</taxon>
        <taxon>Basidiomycota</taxon>
        <taxon>Ustilaginomycotina</taxon>
        <taxon>Ustilaginomycetes</taxon>
        <taxon>Ustilaginales</taxon>
        <taxon>Ustilaginaceae</taxon>
        <taxon>Pseudozyma</taxon>
    </lineage>
</organism>
<evidence type="ECO:0000313" key="2">
    <source>
        <dbReference type="Proteomes" id="UP000014071"/>
    </source>
</evidence>
<dbReference type="Proteomes" id="UP000014071">
    <property type="component" value="Unassembled WGS sequence"/>
</dbReference>
<reference evidence="2" key="1">
    <citation type="journal article" date="2013" name="Genome Announc.">
        <title>Draft genome sequence of the basidiomycetous yeast-like fungus Pseudozyma hubeiensis SY62, which produces an abundant amount of the biosurfactant mannosylerythritol lipids.</title>
        <authorList>
            <person name="Konishi M."/>
            <person name="Hatada Y."/>
            <person name="Horiuchi J."/>
        </authorList>
    </citation>
    <scope>NUCLEOTIDE SEQUENCE [LARGE SCALE GENOMIC DNA]</scope>
    <source>
        <strain evidence="2">SY62</strain>
    </source>
</reference>
<sequence length="101" mass="11159">MLGRCDCEDTNDADLRAAVCCSQSSKLIKRRMLIDRERLRSGGSAYTPSPARGANVEIRDAVREGCHEEVMSLHDQQGEIDSMDALMELLCKEGGESKRQG</sequence>